<dbReference type="AlphaFoldDB" id="A0A0R3RHN4"/>
<dbReference type="WBParaSite" id="EEL_0000096801-mRNA-1">
    <property type="protein sequence ID" value="EEL_0000096801-mRNA-1"/>
    <property type="gene ID" value="EEL_0000096801"/>
</dbReference>
<proteinExistence type="predicted"/>
<evidence type="ECO:0000313" key="3">
    <source>
        <dbReference type="WBParaSite" id="EEL_0000096801-mRNA-1"/>
    </source>
</evidence>
<protein>
    <submittedName>
        <fullName evidence="3">Secreted protein</fullName>
    </submittedName>
</protein>
<organism evidence="2 3">
    <name type="scientific">Elaeophora elaphi</name>
    <dbReference type="NCBI Taxonomy" id="1147741"/>
    <lineage>
        <taxon>Eukaryota</taxon>
        <taxon>Metazoa</taxon>
        <taxon>Ecdysozoa</taxon>
        <taxon>Nematoda</taxon>
        <taxon>Chromadorea</taxon>
        <taxon>Rhabditida</taxon>
        <taxon>Spirurina</taxon>
        <taxon>Spiruromorpha</taxon>
        <taxon>Filarioidea</taxon>
        <taxon>Onchocercidae</taxon>
        <taxon>Elaeophora</taxon>
    </lineage>
</organism>
<reference evidence="3" key="1">
    <citation type="submission" date="2017-02" db="UniProtKB">
        <authorList>
            <consortium name="WormBaseParasite"/>
        </authorList>
    </citation>
    <scope>IDENTIFICATION</scope>
</reference>
<dbReference type="Proteomes" id="UP000050640">
    <property type="component" value="Unplaced"/>
</dbReference>
<evidence type="ECO:0000256" key="1">
    <source>
        <dbReference type="SAM" id="SignalP"/>
    </source>
</evidence>
<accession>A0A0R3RHN4</accession>
<keyword evidence="1" id="KW-0732">Signal</keyword>
<sequence>MTLQLAVLVLVTLAAVLACRRAMKPTITPTTTTPSTISLASNISTAAIIPPSPSVNPTT</sequence>
<feature type="chain" id="PRO_5006447520" evidence="1">
    <location>
        <begin position="19"/>
        <end position="59"/>
    </location>
</feature>
<feature type="signal peptide" evidence="1">
    <location>
        <begin position="1"/>
        <end position="18"/>
    </location>
</feature>
<evidence type="ECO:0000313" key="2">
    <source>
        <dbReference type="Proteomes" id="UP000050640"/>
    </source>
</evidence>
<name>A0A0R3RHN4_9BILA</name>
<keyword evidence="2" id="KW-1185">Reference proteome</keyword>